<evidence type="ECO:0000259" key="3">
    <source>
        <dbReference type="Pfam" id="PF13556"/>
    </source>
</evidence>
<feature type="domain" description="PucR C-terminal helix-turn-helix" evidence="3">
    <location>
        <begin position="471"/>
        <end position="527"/>
    </location>
</feature>
<dbReference type="RefSeq" id="WP_203630057.1">
    <property type="nucleotide sequence ID" value="NZ_BNJR01000012.1"/>
</dbReference>
<feature type="domain" description="CdaR GGDEF-like" evidence="4">
    <location>
        <begin position="295"/>
        <end position="420"/>
    </location>
</feature>
<dbReference type="PANTHER" id="PTHR33744:SF1">
    <property type="entry name" value="DNA-BINDING TRANSCRIPTIONAL ACTIVATOR ADER"/>
    <property type="match status" value="1"/>
</dbReference>
<dbReference type="PANTHER" id="PTHR33744">
    <property type="entry name" value="CARBOHYDRATE DIACID REGULATOR"/>
    <property type="match status" value="1"/>
</dbReference>
<accession>A0ABQ3W359</accession>
<dbReference type="InterPro" id="IPR025736">
    <property type="entry name" value="PucR_C-HTH_dom"/>
</dbReference>
<dbReference type="Pfam" id="PF17853">
    <property type="entry name" value="GGDEF_2"/>
    <property type="match status" value="1"/>
</dbReference>
<dbReference type="EMBL" id="BNJR01000012">
    <property type="protein sequence ID" value="GHP14049.1"/>
    <property type="molecule type" value="Genomic_DNA"/>
</dbReference>
<reference evidence="5 6" key="1">
    <citation type="journal article" date="2021" name="Int. J. Syst. Evol. Microbiol.">
        <title>Lentilactobacillus fungorum sp. nov., isolated from spent mushroom substrates.</title>
        <authorList>
            <person name="Tohno M."/>
            <person name="Tanizawa Y."/>
            <person name="Kojima Y."/>
            <person name="Sakamoto M."/>
            <person name="Ohkuma M."/>
            <person name="Kobayashi H."/>
        </authorList>
    </citation>
    <scope>NUCLEOTIDE SEQUENCE [LARGE SCALE GENOMIC DNA]</scope>
    <source>
        <strain evidence="5 6">YK48G</strain>
    </source>
</reference>
<dbReference type="Gene3D" id="1.10.10.2840">
    <property type="entry name" value="PucR C-terminal helix-turn-helix domain"/>
    <property type="match status" value="1"/>
</dbReference>
<evidence type="ECO:0000259" key="4">
    <source>
        <dbReference type="Pfam" id="PF17853"/>
    </source>
</evidence>
<comment type="similarity">
    <text evidence="1">Belongs to the CdaR family.</text>
</comment>
<dbReference type="InterPro" id="IPR012914">
    <property type="entry name" value="PucR_dom"/>
</dbReference>
<organism evidence="5 6">
    <name type="scientific">Lentilactobacillus fungorum</name>
    <dbReference type="NCBI Taxonomy" id="2201250"/>
    <lineage>
        <taxon>Bacteria</taxon>
        <taxon>Bacillati</taxon>
        <taxon>Bacillota</taxon>
        <taxon>Bacilli</taxon>
        <taxon>Lactobacillales</taxon>
        <taxon>Lactobacillaceae</taxon>
        <taxon>Lentilactobacillus</taxon>
    </lineage>
</organism>
<gene>
    <name evidence="5" type="ORF">YK48G_14740</name>
</gene>
<name>A0ABQ3W359_9LACO</name>
<dbReference type="Proteomes" id="UP000604765">
    <property type="component" value="Unassembled WGS sequence"/>
</dbReference>
<keyword evidence="6" id="KW-1185">Reference proteome</keyword>
<comment type="caution">
    <text evidence="5">The sequence shown here is derived from an EMBL/GenBank/DDBJ whole genome shotgun (WGS) entry which is preliminary data.</text>
</comment>
<dbReference type="Pfam" id="PF07905">
    <property type="entry name" value="PucR"/>
    <property type="match status" value="1"/>
</dbReference>
<proteinExistence type="inferred from homology"/>
<dbReference type="InterPro" id="IPR041522">
    <property type="entry name" value="CdaR_GGDEF"/>
</dbReference>
<evidence type="ECO:0000259" key="2">
    <source>
        <dbReference type="Pfam" id="PF07905"/>
    </source>
</evidence>
<feature type="domain" description="Purine catabolism PurC-like" evidence="2">
    <location>
        <begin position="7"/>
        <end position="126"/>
    </location>
</feature>
<protein>
    <submittedName>
        <fullName evidence="5">CdaR family transcriptional regulator</fullName>
    </submittedName>
</protein>
<sequence length="536" mass="61993">MGVNLKDIQQIDALKSSKLVACSKGIYKSVDNIMITEANDVERWITPNEVLLSSLYGFDKLSVKAIDGFMQSLNMHHCSGLIVKISRFINKIPRQIINDCNRFDIPLIEISQDVKYSDIMLEAMQLLFNERNRILDQYKTINQQFIKLAIQNSSYQSIVTLLARLVKNSTYIFKIDSSNNGVDIAHSKKPQQSIHSIDFANQRPVPKTEYTNCQYFEVTSQDGTEFLMVKIPRSQDDLYLGIFQEYPLQDIDFMAIENAVNFTQMEVIKQAALDQGLRTYANDIIDDLINGKITSEEEYQATLRHFKLSENNSYRVVVIQVLVKNEIQTDYFRDNPKDANRIIIQFKKYWPDTVYRVRQNRIILIINDEPTGKLQTDLESVLQALKTSYPALDFQIGLSESCLPKEFPNHASQALRTLQIAGHLNKKSQVFNYNDLGFYRFLFQVDDPAKLKSFVAEDLLKLYRDKPELYITLKTYLNHNQNAKASAEALFIHPKTMSYRLNKIQEHTNINFSDVDEIFRLNVGIRILNVLDEENI</sequence>
<dbReference type="Pfam" id="PF13556">
    <property type="entry name" value="HTH_30"/>
    <property type="match status" value="1"/>
</dbReference>
<evidence type="ECO:0000256" key="1">
    <source>
        <dbReference type="ARBA" id="ARBA00006754"/>
    </source>
</evidence>
<dbReference type="InterPro" id="IPR042070">
    <property type="entry name" value="PucR_C-HTH_sf"/>
</dbReference>
<evidence type="ECO:0000313" key="6">
    <source>
        <dbReference type="Proteomes" id="UP000604765"/>
    </source>
</evidence>
<dbReference type="InterPro" id="IPR051448">
    <property type="entry name" value="CdaR-like_regulators"/>
</dbReference>
<evidence type="ECO:0000313" key="5">
    <source>
        <dbReference type="EMBL" id="GHP14049.1"/>
    </source>
</evidence>